<dbReference type="GO" id="GO:0005634">
    <property type="term" value="C:nucleus"/>
    <property type="evidence" value="ECO:0007669"/>
    <property type="project" value="UniProtKB-ARBA"/>
</dbReference>
<dbReference type="Gene3D" id="1.10.8.10">
    <property type="entry name" value="DNA helicase RuvA subunit, C-terminal domain"/>
    <property type="match status" value="1"/>
</dbReference>
<dbReference type="SUPFAM" id="SSF75632">
    <property type="entry name" value="Cullin homology domain"/>
    <property type="match status" value="1"/>
</dbReference>
<evidence type="ECO:0000313" key="15">
    <source>
        <dbReference type="WBParaSite" id="Minc3s00098g04488"/>
    </source>
</evidence>
<evidence type="ECO:0000256" key="1">
    <source>
        <dbReference type="ARBA" id="ARBA00004906"/>
    </source>
</evidence>
<feature type="compositionally biased region" description="Basic and acidic residues" evidence="12">
    <location>
        <begin position="288"/>
        <end position="300"/>
    </location>
</feature>
<dbReference type="WBParaSite" id="Minc3s00098g04488">
    <property type="protein sequence ID" value="Minc3s00098g04488"/>
    <property type="gene ID" value="Minc3s00098g04488"/>
</dbReference>
<dbReference type="PROSITE" id="PS01256">
    <property type="entry name" value="CULLIN_1"/>
    <property type="match status" value="1"/>
</dbReference>
<comment type="similarity">
    <text evidence="2 10 11">Belongs to the cullin family.</text>
</comment>
<dbReference type="SMART" id="SM00884">
    <property type="entry name" value="Cullin_Nedd8"/>
    <property type="match status" value="1"/>
</dbReference>
<dbReference type="FunFam" id="1.20.1310.10:FF:000001">
    <property type="entry name" value="Cullin 3"/>
    <property type="match status" value="1"/>
</dbReference>
<keyword evidence="3" id="KW-1017">Isopeptide bond</keyword>
<evidence type="ECO:0000313" key="14">
    <source>
        <dbReference type="Proteomes" id="UP000887563"/>
    </source>
</evidence>
<feature type="region of interest" description="Disordered" evidence="12">
    <location>
        <begin position="165"/>
        <end position="193"/>
    </location>
</feature>
<dbReference type="GO" id="GO:0006511">
    <property type="term" value="P:ubiquitin-dependent protein catabolic process"/>
    <property type="evidence" value="ECO:0007669"/>
    <property type="project" value="InterPro"/>
</dbReference>
<dbReference type="InterPro" id="IPR016158">
    <property type="entry name" value="Cullin_homology"/>
</dbReference>
<dbReference type="InterPro" id="IPR016159">
    <property type="entry name" value="Cullin_repeat-like_dom_sf"/>
</dbReference>
<dbReference type="GO" id="GO:0042254">
    <property type="term" value="P:ribosome biogenesis"/>
    <property type="evidence" value="ECO:0007669"/>
    <property type="project" value="UniProtKB-ARBA"/>
</dbReference>
<evidence type="ECO:0000256" key="11">
    <source>
        <dbReference type="RuleBase" id="RU003829"/>
    </source>
</evidence>
<dbReference type="FunFam" id="1.20.1310.10:FF:000004">
    <property type="entry name" value="Cullin 4B"/>
    <property type="match status" value="1"/>
</dbReference>
<evidence type="ECO:0000256" key="8">
    <source>
        <dbReference type="ARBA" id="ARBA00023204"/>
    </source>
</evidence>
<keyword evidence="14" id="KW-1185">Reference proteome</keyword>
<dbReference type="InterPro" id="IPR019559">
    <property type="entry name" value="Cullin_neddylation_domain"/>
</dbReference>
<dbReference type="Gene3D" id="1.20.1310.10">
    <property type="entry name" value="Cullin Repeats"/>
    <property type="match status" value="4"/>
</dbReference>
<dbReference type="FunFam" id="1.10.10.10:FF:000050">
    <property type="entry name" value="Cullin 4B"/>
    <property type="match status" value="1"/>
</dbReference>
<dbReference type="Proteomes" id="UP000887563">
    <property type="component" value="Unplaced"/>
</dbReference>
<evidence type="ECO:0000256" key="7">
    <source>
        <dbReference type="ARBA" id="ARBA00022843"/>
    </source>
</evidence>
<protein>
    <recommendedName>
        <fullName evidence="9">Cullin-4</fullName>
    </recommendedName>
</protein>
<keyword evidence="7" id="KW-0832">Ubl conjugation</keyword>
<evidence type="ECO:0000256" key="10">
    <source>
        <dbReference type="PROSITE-ProRule" id="PRU00330"/>
    </source>
</evidence>
<evidence type="ECO:0000256" key="3">
    <source>
        <dbReference type="ARBA" id="ARBA00022499"/>
    </source>
</evidence>
<dbReference type="InterPro" id="IPR036317">
    <property type="entry name" value="Cullin_homology_sf"/>
</dbReference>
<dbReference type="SUPFAM" id="SSF74788">
    <property type="entry name" value="Cullin repeat-like"/>
    <property type="match status" value="1"/>
</dbReference>
<dbReference type="InterPro" id="IPR016157">
    <property type="entry name" value="Cullin_CS"/>
</dbReference>
<dbReference type="GO" id="GO:0006281">
    <property type="term" value="P:DNA repair"/>
    <property type="evidence" value="ECO:0007669"/>
    <property type="project" value="UniProtKB-KW"/>
</dbReference>
<keyword evidence="4" id="KW-0597">Phosphoprotein</keyword>
<dbReference type="Gene3D" id="1.10.10.10">
    <property type="entry name" value="Winged helix-like DNA-binding domain superfamily/Winged helix DNA-binding domain"/>
    <property type="match status" value="1"/>
</dbReference>
<dbReference type="GO" id="GO:0031464">
    <property type="term" value="C:Cul4A-RING E3 ubiquitin ligase complex"/>
    <property type="evidence" value="ECO:0007669"/>
    <property type="project" value="UniProtKB-ARBA"/>
</dbReference>
<dbReference type="AlphaFoldDB" id="A0A914KSN0"/>
<evidence type="ECO:0000256" key="9">
    <source>
        <dbReference type="ARBA" id="ARBA00069613"/>
    </source>
</evidence>
<dbReference type="SUPFAM" id="SSF46785">
    <property type="entry name" value="Winged helix' DNA-binding domain"/>
    <property type="match status" value="1"/>
</dbReference>
<dbReference type="GO" id="GO:0043130">
    <property type="term" value="F:ubiquitin binding"/>
    <property type="evidence" value="ECO:0007669"/>
    <property type="project" value="InterPro"/>
</dbReference>
<accession>A0A914KSN0</accession>
<feature type="region of interest" description="Disordered" evidence="12">
    <location>
        <begin position="281"/>
        <end position="304"/>
    </location>
</feature>
<dbReference type="PANTHER" id="PTHR11932">
    <property type="entry name" value="CULLIN"/>
    <property type="match status" value="1"/>
</dbReference>
<feature type="domain" description="Cullin family profile" evidence="13">
    <location>
        <begin position="738"/>
        <end position="970"/>
    </location>
</feature>
<feature type="compositionally biased region" description="Low complexity" evidence="12">
    <location>
        <begin position="166"/>
        <end position="193"/>
    </location>
</feature>
<dbReference type="Pfam" id="PF00888">
    <property type="entry name" value="Cullin"/>
    <property type="match status" value="1"/>
</dbReference>
<dbReference type="InterPro" id="IPR024725">
    <property type="entry name" value="UBR5_UBA"/>
</dbReference>
<dbReference type="Pfam" id="PF10557">
    <property type="entry name" value="Cullin_Nedd8"/>
    <property type="match status" value="1"/>
</dbReference>
<organism evidence="14 15">
    <name type="scientific">Meloidogyne incognita</name>
    <name type="common">Southern root-knot nematode worm</name>
    <name type="synonym">Oxyuris incognita</name>
    <dbReference type="NCBI Taxonomy" id="6306"/>
    <lineage>
        <taxon>Eukaryota</taxon>
        <taxon>Metazoa</taxon>
        <taxon>Ecdysozoa</taxon>
        <taxon>Nematoda</taxon>
        <taxon>Chromadorea</taxon>
        <taxon>Rhabditida</taxon>
        <taxon>Tylenchina</taxon>
        <taxon>Tylenchomorpha</taxon>
        <taxon>Tylenchoidea</taxon>
        <taxon>Meloidogynidae</taxon>
        <taxon>Meloidogyninae</taxon>
        <taxon>Meloidogyne</taxon>
        <taxon>Meloidogyne incognita group</taxon>
    </lineage>
</organism>
<reference evidence="15" key="1">
    <citation type="submission" date="2022-11" db="UniProtKB">
        <authorList>
            <consortium name="WormBaseParasite"/>
        </authorList>
    </citation>
    <scope>IDENTIFICATION</scope>
</reference>
<dbReference type="FunFam" id="1.10.8.10:FF:000009">
    <property type="entry name" value="Putative E3 ubiquitin-protein ligase UBR5"/>
    <property type="match status" value="1"/>
</dbReference>
<comment type="pathway">
    <text evidence="1">Protein modification; protein ubiquitination.</text>
</comment>
<dbReference type="InterPro" id="IPR036388">
    <property type="entry name" value="WH-like_DNA-bd_sf"/>
</dbReference>
<keyword evidence="8" id="KW-0234">DNA repair</keyword>
<sequence length="1097" mass="126674">MSKEVNLIDNDLLTDNSSINRKRHSKTSNIQEPEHKRSNYLDFSPRFASALKMDDKHGMCENPNGLLSSNINEIAGHSALNDGIKYSKIYSKFIENNDYCMTEDKQLFLFGHTLPGTRIFCLKGLNNVQKNEIKAIALLRLDVLFFEEFQLKMFCKLLLGTQDESGPGSLTAPATTTAGSSDPASASANAAANAANRTAKIRRIMMTRPGTRSGGFCRTGGVIDRNRSRPVIPASSIPEDLIVQCQVVLQGKSRDVIVRELQRTNLNVNEAVKNLLSRDDDELDDLDDTNKTKNQNKENADSSSTIQEHFFLGERYTYWGLNGNDIADGSTKFQFPDDVMVKLRVLVYVQNKPTNGIYKQTLHSTSLNGPTKKIVIRKFQQRNDPKVLNFDANWSILEDSVIKIQKRESAHVTCVELYNIVENLCQMNYAQEIFSRLQILIHNFSDDECARLVEKSQNSSFETFLEMLNHLWDNFCQQLSLTRSVFLYLDRTYRMQQSTSGVSIWDTGHEAFRQRVIEHSGNCSRAVNGILQLIERDRRGIQVDKHLLKSLLRMFMNLQIYDRSFEREFLKATEHFYREESSLQIQELNISLYLQFAQKRLMEEEERIQLYLEYSTSKKLIGIVEKCFIADYMDSIISKGPYQLISEQRLDDLALLFQLLSRVKDGQLALKNAFSEHIKKVGRAMVMDAERDKTLVQELMDLKAKLDQIIIKCFCSNERFLNALKDSFDFFINSRPNKIAELTAKFMDLKLRTGNKECTEDELDSVMDKVIVIFRFVQGKDVFEAFYKKDLAKRLLLGRSASVDAEKAMLSKLRTECGAGLTQKLEGMFKDMELSKDFCATFKQYLEASDKEKRFSKLEINVAILTMGNWPTYPLQEVNIPPQLAELQQICAKFYTSKHNGRKLRWQYSLTSGVLKANFKPKVTKELEVSLFQSMVLLMFNEKLKWNFKEISENTKIEDIELKRTLQSLACGKFRVLIKQPKGKDINSDDNFVLNEEFNDRLYRIRISQVQMRETEQEHQQTEEQIFQDRLYQIDAAVVRIMKTRQRLSHTQLITETLSQLRFSVKATDLKKRIESLIERDYLSRDKEDASLYNYVA</sequence>
<dbReference type="Gene3D" id="3.30.230.130">
    <property type="entry name" value="Cullin, Chain C, Domain 2"/>
    <property type="match status" value="1"/>
</dbReference>
<keyword evidence="5" id="KW-0227">DNA damage</keyword>
<proteinExistence type="inferred from homology"/>
<dbReference type="FunFam" id="3.30.230.130:FF:000001">
    <property type="entry name" value="Cullin 4A"/>
    <property type="match status" value="1"/>
</dbReference>
<dbReference type="InterPro" id="IPR045093">
    <property type="entry name" value="Cullin"/>
</dbReference>
<keyword evidence="6" id="KW-0833">Ubl conjugation pathway</keyword>
<dbReference type="SMART" id="SM00182">
    <property type="entry name" value="CULLIN"/>
    <property type="match status" value="1"/>
</dbReference>
<evidence type="ECO:0000259" key="13">
    <source>
        <dbReference type="PROSITE" id="PS50069"/>
    </source>
</evidence>
<evidence type="ECO:0000256" key="12">
    <source>
        <dbReference type="SAM" id="MobiDB-lite"/>
    </source>
</evidence>
<dbReference type="Pfam" id="PF11547">
    <property type="entry name" value="E3_UbLigase_EDD"/>
    <property type="match status" value="1"/>
</dbReference>
<dbReference type="Pfam" id="PF26557">
    <property type="entry name" value="Cullin_AB"/>
    <property type="match status" value="1"/>
</dbReference>
<evidence type="ECO:0000256" key="2">
    <source>
        <dbReference type="ARBA" id="ARBA00006019"/>
    </source>
</evidence>
<evidence type="ECO:0000256" key="4">
    <source>
        <dbReference type="ARBA" id="ARBA00022553"/>
    </source>
</evidence>
<name>A0A914KSN0_MELIC</name>
<dbReference type="FunFam" id="1.20.1310.10:FF:000003">
    <property type="entry name" value="Cullin 4A"/>
    <property type="match status" value="1"/>
</dbReference>
<dbReference type="InterPro" id="IPR001373">
    <property type="entry name" value="Cullin_N"/>
</dbReference>
<evidence type="ECO:0000256" key="5">
    <source>
        <dbReference type="ARBA" id="ARBA00022763"/>
    </source>
</evidence>
<dbReference type="InterPro" id="IPR036390">
    <property type="entry name" value="WH_DNA-bd_sf"/>
</dbReference>
<evidence type="ECO:0000256" key="6">
    <source>
        <dbReference type="ARBA" id="ARBA00022786"/>
    </source>
</evidence>
<dbReference type="PROSITE" id="PS50069">
    <property type="entry name" value="CULLIN_2"/>
    <property type="match status" value="1"/>
</dbReference>
<dbReference type="InterPro" id="IPR059120">
    <property type="entry name" value="Cullin-like_AB"/>
</dbReference>
<dbReference type="GO" id="GO:0031625">
    <property type="term" value="F:ubiquitin protein ligase binding"/>
    <property type="evidence" value="ECO:0007669"/>
    <property type="project" value="InterPro"/>
</dbReference>